<dbReference type="InterPro" id="IPR050905">
    <property type="entry name" value="Plant_NBS-LRR"/>
</dbReference>
<feature type="domain" description="Disease resistance protein At4g27190-like leucine-rich repeats" evidence="2">
    <location>
        <begin position="1"/>
        <end position="136"/>
    </location>
</feature>
<organism evidence="3 5">
    <name type="scientific">Eucalyptus globulus</name>
    <name type="common">Tasmanian blue gum</name>
    <dbReference type="NCBI Taxonomy" id="34317"/>
    <lineage>
        <taxon>Eukaryota</taxon>
        <taxon>Viridiplantae</taxon>
        <taxon>Streptophyta</taxon>
        <taxon>Embryophyta</taxon>
        <taxon>Tracheophyta</taxon>
        <taxon>Spermatophyta</taxon>
        <taxon>Magnoliopsida</taxon>
        <taxon>eudicotyledons</taxon>
        <taxon>Gunneridae</taxon>
        <taxon>Pentapetalae</taxon>
        <taxon>rosids</taxon>
        <taxon>malvids</taxon>
        <taxon>Myrtales</taxon>
        <taxon>Myrtaceae</taxon>
        <taxon>Myrtoideae</taxon>
        <taxon>Eucalypteae</taxon>
        <taxon>Eucalyptus</taxon>
    </lineage>
</organism>
<dbReference type="PANTHER" id="PTHR33463">
    <property type="entry name" value="NB-ARC DOMAIN-CONTAINING PROTEIN-RELATED"/>
    <property type="match status" value="1"/>
</dbReference>
<name>A0ABD3JS31_EUCGL</name>
<dbReference type="EMBL" id="JBJKBG010000007">
    <property type="protein sequence ID" value="KAL3729798.1"/>
    <property type="molecule type" value="Genomic_DNA"/>
</dbReference>
<dbReference type="InterPro" id="IPR057135">
    <property type="entry name" value="At4g27190-like_LRR"/>
</dbReference>
<gene>
    <name evidence="3" type="ORF">ACJRO7_026871</name>
    <name evidence="4" type="ORF">ACJRO7_026875</name>
</gene>
<keyword evidence="1" id="KW-0611">Plant defense</keyword>
<evidence type="ECO:0000313" key="5">
    <source>
        <dbReference type="Proteomes" id="UP001634007"/>
    </source>
</evidence>
<dbReference type="AlphaFoldDB" id="A0ABD3JS31"/>
<dbReference type="PANTHER" id="PTHR33463:SF145">
    <property type="entry name" value="NB-ARC DOMAIN-CONTAINING PROTEIN"/>
    <property type="match status" value="1"/>
</dbReference>
<accession>A0ABD3JS31</accession>
<dbReference type="SUPFAM" id="SSF52047">
    <property type="entry name" value="RNI-like"/>
    <property type="match status" value="1"/>
</dbReference>
<dbReference type="EMBL" id="JBJKBG010000007">
    <property type="protein sequence ID" value="KAL3729802.1"/>
    <property type="molecule type" value="Genomic_DNA"/>
</dbReference>
<dbReference type="Pfam" id="PF23247">
    <property type="entry name" value="LRR_RPS2"/>
    <property type="match status" value="1"/>
</dbReference>
<evidence type="ECO:0000313" key="3">
    <source>
        <dbReference type="EMBL" id="KAL3729798.1"/>
    </source>
</evidence>
<dbReference type="InterPro" id="IPR032675">
    <property type="entry name" value="LRR_dom_sf"/>
</dbReference>
<keyword evidence="5" id="KW-1185">Reference proteome</keyword>
<protein>
    <recommendedName>
        <fullName evidence="2">Disease resistance protein At4g27190-like leucine-rich repeats domain-containing protein</fullName>
    </recommendedName>
</protein>
<evidence type="ECO:0000313" key="4">
    <source>
        <dbReference type="EMBL" id="KAL3729802.1"/>
    </source>
</evidence>
<sequence>MIWDNQVAADSFPKLKSLFVGKCNKVVTVVPAFVLGQLLCLESLEANACGSLEVVFEIRPLNSKDGPQVALLLKKLMVSKLPKLKCVWKKELHHQVKFQCLHSISVFECKSLTSLFPASIAKDLVQLEELEINGCGIVELIEKEEGLAPKFDFPKLTSLKLKHLTELMCIYTETHALHWPTLKTLQVYGCNKLEIFALQPENEMLLHKRPLFLIEKVRPEIICVCFDGEYLK</sequence>
<dbReference type="Proteomes" id="UP001634007">
    <property type="component" value="Unassembled WGS sequence"/>
</dbReference>
<evidence type="ECO:0000256" key="1">
    <source>
        <dbReference type="ARBA" id="ARBA00022821"/>
    </source>
</evidence>
<comment type="caution">
    <text evidence="3">The sequence shown here is derived from an EMBL/GenBank/DDBJ whole genome shotgun (WGS) entry which is preliminary data.</text>
</comment>
<evidence type="ECO:0000259" key="2">
    <source>
        <dbReference type="Pfam" id="PF23247"/>
    </source>
</evidence>
<proteinExistence type="predicted"/>
<reference evidence="3 5" key="1">
    <citation type="submission" date="2024-11" db="EMBL/GenBank/DDBJ databases">
        <title>Chromosome-level genome assembly of Eucalyptus globulus Labill. provides insights into its genome evolution.</title>
        <authorList>
            <person name="Li X."/>
        </authorList>
    </citation>
    <scope>NUCLEOTIDE SEQUENCE [LARGE SCALE GENOMIC DNA]</scope>
    <source>
        <strain evidence="3">CL2024</strain>
        <tissue evidence="3">Fresh tender leaves</tissue>
    </source>
</reference>
<dbReference type="Gene3D" id="3.80.10.10">
    <property type="entry name" value="Ribonuclease Inhibitor"/>
    <property type="match status" value="1"/>
</dbReference>